<proteinExistence type="predicted"/>
<accession>A0A841EDN4</accession>
<dbReference type="Pfam" id="PF10988">
    <property type="entry name" value="DUF2807"/>
    <property type="match status" value="1"/>
</dbReference>
<evidence type="ECO:0000313" key="4">
    <source>
        <dbReference type="Proteomes" id="UP000524404"/>
    </source>
</evidence>
<sequence length="235" mass="24890">MKNIAKSLSIVFITLFSVVTTFAQLTKENRSVAGFKTIRVTSGIDLYIKQGNTQSVTVNADKDKINDIVTEVKDGSLSIYVENSKWGWFNWNSKPVKVYVTIKDLAGISATGGSDVYSENKLDLIKLNVSATGGSDVKLELDADELTCQTTGGSDVTLVGTATVFKASSTGGSDLKASDLKTSFCSVSSTGGSDAYVWAEKEISITATGGSDVYHKGNARVVKSSSSGGSDIHKR</sequence>
<dbReference type="RefSeq" id="WP_184130914.1">
    <property type="nucleotide sequence ID" value="NZ_JACHKT010000004.1"/>
</dbReference>
<feature type="chain" id="PRO_5032684523" description="Putative auto-transporter adhesin head GIN domain-containing protein" evidence="1">
    <location>
        <begin position="24"/>
        <end position="235"/>
    </location>
</feature>
<dbReference type="InterPro" id="IPR021255">
    <property type="entry name" value="DUF2807"/>
</dbReference>
<dbReference type="AlphaFoldDB" id="A0A841EDN4"/>
<evidence type="ECO:0000259" key="2">
    <source>
        <dbReference type="Pfam" id="PF10988"/>
    </source>
</evidence>
<dbReference type="Gene3D" id="2.160.20.120">
    <property type="match status" value="1"/>
</dbReference>
<feature type="signal peptide" evidence="1">
    <location>
        <begin position="1"/>
        <end position="23"/>
    </location>
</feature>
<evidence type="ECO:0000256" key="1">
    <source>
        <dbReference type="SAM" id="SignalP"/>
    </source>
</evidence>
<comment type="caution">
    <text evidence="3">The sequence shown here is derived from an EMBL/GenBank/DDBJ whole genome shotgun (WGS) entry which is preliminary data.</text>
</comment>
<name>A0A841EDN4_9BACT</name>
<dbReference type="EMBL" id="JACHKT010000004">
    <property type="protein sequence ID" value="MBB6002257.1"/>
    <property type="molecule type" value="Genomic_DNA"/>
</dbReference>
<reference evidence="3 4" key="1">
    <citation type="submission" date="2020-08" db="EMBL/GenBank/DDBJ databases">
        <title>Functional genomics of gut bacteria from endangered species of beetles.</title>
        <authorList>
            <person name="Carlos-Shanley C."/>
        </authorList>
    </citation>
    <scope>NUCLEOTIDE SEQUENCE [LARGE SCALE GENOMIC DNA]</scope>
    <source>
        <strain evidence="3 4">S00070</strain>
    </source>
</reference>
<keyword evidence="1" id="KW-0732">Signal</keyword>
<dbReference type="Proteomes" id="UP000524404">
    <property type="component" value="Unassembled WGS sequence"/>
</dbReference>
<protein>
    <recommendedName>
        <fullName evidence="2">Putative auto-transporter adhesin head GIN domain-containing protein</fullName>
    </recommendedName>
</protein>
<organism evidence="3 4">
    <name type="scientific">Arcicella rosea</name>
    <dbReference type="NCBI Taxonomy" id="502909"/>
    <lineage>
        <taxon>Bacteria</taxon>
        <taxon>Pseudomonadati</taxon>
        <taxon>Bacteroidota</taxon>
        <taxon>Cytophagia</taxon>
        <taxon>Cytophagales</taxon>
        <taxon>Flectobacillaceae</taxon>
        <taxon>Arcicella</taxon>
    </lineage>
</organism>
<keyword evidence="4" id="KW-1185">Reference proteome</keyword>
<feature type="domain" description="Putative auto-transporter adhesin head GIN" evidence="2">
    <location>
        <begin position="35"/>
        <end position="219"/>
    </location>
</feature>
<gene>
    <name evidence="3" type="ORF">HNP25_000907</name>
</gene>
<evidence type="ECO:0000313" key="3">
    <source>
        <dbReference type="EMBL" id="MBB6002257.1"/>
    </source>
</evidence>